<accession>A0A4R2HL00</accession>
<evidence type="ECO:0000313" key="5">
    <source>
        <dbReference type="Proteomes" id="UP000622648"/>
    </source>
</evidence>
<dbReference type="AlphaFoldDB" id="A0A4R2HL00"/>
<keyword evidence="5" id="KW-1185">Reference proteome</keyword>
<evidence type="ECO:0000313" key="3">
    <source>
        <dbReference type="EMBL" id="TCO30658.1"/>
    </source>
</evidence>
<organism evidence="3 4">
    <name type="scientific">Pedobacter psychrotolerans</name>
    <dbReference type="NCBI Taxonomy" id="1843235"/>
    <lineage>
        <taxon>Bacteria</taxon>
        <taxon>Pseudomonadati</taxon>
        <taxon>Bacteroidota</taxon>
        <taxon>Sphingobacteriia</taxon>
        <taxon>Sphingobacteriales</taxon>
        <taxon>Sphingobacteriaceae</taxon>
        <taxon>Pedobacter</taxon>
    </lineage>
</organism>
<dbReference type="Proteomes" id="UP000295684">
    <property type="component" value="Unassembled WGS sequence"/>
</dbReference>
<reference evidence="3 4" key="3">
    <citation type="submission" date="2019-03" db="EMBL/GenBank/DDBJ databases">
        <title>Genomic Encyclopedia of Type Strains, Phase IV (KMG-IV): sequencing the most valuable type-strain genomes for metagenomic binning, comparative biology and taxonomic classification.</title>
        <authorList>
            <person name="Goeker M."/>
        </authorList>
    </citation>
    <scope>NUCLEOTIDE SEQUENCE [LARGE SCALE GENOMIC DNA]</scope>
    <source>
        <strain evidence="3 4">DSM 103236</strain>
    </source>
</reference>
<dbReference type="RefSeq" id="WP_132528862.1">
    <property type="nucleotide sequence ID" value="NZ_BMJO01000008.1"/>
</dbReference>
<proteinExistence type="predicted"/>
<evidence type="ECO:0008006" key="6">
    <source>
        <dbReference type="Google" id="ProtNLM"/>
    </source>
</evidence>
<dbReference type="Proteomes" id="UP000622648">
    <property type="component" value="Unassembled WGS sequence"/>
</dbReference>
<dbReference type="PROSITE" id="PS51257">
    <property type="entry name" value="PROKAR_LIPOPROTEIN"/>
    <property type="match status" value="1"/>
</dbReference>
<reference evidence="5" key="2">
    <citation type="journal article" date="2019" name="Int. J. Syst. Evol. Microbiol.">
        <title>The Global Catalogue of Microorganisms (GCM) 10K type strain sequencing project: providing services to taxonomists for standard genome sequencing and annotation.</title>
        <authorList>
            <consortium name="The Broad Institute Genomics Platform"/>
            <consortium name="The Broad Institute Genome Sequencing Center for Infectious Disease"/>
            <person name="Wu L."/>
            <person name="Ma J."/>
        </authorList>
    </citation>
    <scope>NUCLEOTIDE SEQUENCE [LARGE SCALE GENOMIC DNA]</scope>
    <source>
        <strain evidence="5">CGMCC 1.15644</strain>
    </source>
</reference>
<comment type="caution">
    <text evidence="3">The sequence shown here is derived from an EMBL/GenBank/DDBJ whole genome shotgun (WGS) entry which is preliminary data.</text>
</comment>
<feature type="chain" id="PRO_5020649100" description="Lipocalin-like protein" evidence="1">
    <location>
        <begin position="18"/>
        <end position="136"/>
    </location>
</feature>
<reference evidence="2" key="1">
    <citation type="journal article" date="2014" name="Int. J. Syst. Evol. Microbiol.">
        <title>Complete genome of a new Firmicutes species belonging to the dominant human colonic microbiota ('Ruminococcus bicirculans') reveals two chromosomes and a selective capacity to utilize plant glucans.</title>
        <authorList>
            <consortium name="NISC Comparative Sequencing Program"/>
            <person name="Wegmann U."/>
            <person name="Louis P."/>
            <person name="Goesmann A."/>
            <person name="Henrissat B."/>
            <person name="Duncan S.H."/>
            <person name="Flint H.J."/>
        </authorList>
    </citation>
    <scope>NUCLEOTIDE SEQUENCE</scope>
    <source>
        <strain evidence="2">CGMCC 1.15644</strain>
    </source>
</reference>
<dbReference type="EMBL" id="BMJO01000008">
    <property type="protein sequence ID" value="GGE68514.1"/>
    <property type="molecule type" value="Genomic_DNA"/>
</dbReference>
<evidence type="ECO:0000256" key="1">
    <source>
        <dbReference type="SAM" id="SignalP"/>
    </source>
</evidence>
<evidence type="ECO:0000313" key="4">
    <source>
        <dbReference type="Proteomes" id="UP000295684"/>
    </source>
</evidence>
<evidence type="ECO:0000313" key="2">
    <source>
        <dbReference type="EMBL" id="GGE68514.1"/>
    </source>
</evidence>
<feature type="signal peptide" evidence="1">
    <location>
        <begin position="1"/>
        <end position="17"/>
    </location>
</feature>
<gene>
    <name evidence="3" type="ORF">EV200_10191</name>
    <name evidence="2" type="ORF">GCM10011413_38980</name>
</gene>
<reference evidence="2" key="4">
    <citation type="submission" date="2024-05" db="EMBL/GenBank/DDBJ databases">
        <authorList>
            <person name="Sun Q."/>
            <person name="Zhou Y."/>
        </authorList>
    </citation>
    <scope>NUCLEOTIDE SEQUENCE</scope>
    <source>
        <strain evidence="2">CGMCC 1.15644</strain>
    </source>
</reference>
<name>A0A4R2HL00_9SPHI</name>
<keyword evidence="1" id="KW-0732">Signal</keyword>
<sequence>MKKLTILMLCIATLGLASCKKDTIVQNNNSILTVVRDVPTSAWVLSNDRNTFTSEISVPEIDQFHIDNEGTLVYISYNNGASYIALPFVYNTDAFSYEVYQGGVAIDVQSSDYQATQPRKPTSTVRIKIVLVGNDL</sequence>
<dbReference type="EMBL" id="SLWO01000001">
    <property type="protein sequence ID" value="TCO30658.1"/>
    <property type="molecule type" value="Genomic_DNA"/>
</dbReference>
<protein>
    <recommendedName>
        <fullName evidence="6">Lipocalin-like protein</fullName>
    </recommendedName>
</protein>
<dbReference type="OrthoDB" id="672896at2"/>